<dbReference type="SMART" id="SM00671">
    <property type="entry name" value="SEL1"/>
    <property type="match status" value="3"/>
</dbReference>
<comment type="caution">
    <text evidence="1">The sequence shown here is derived from an EMBL/GenBank/DDBJ whole genome shotgun (WGS) entry which is preliminary data.</text>
</comment>
<dbReference type="InterPro" id="IPR006597">
    <property type="entry name" value="Sel1-like"/>
</dbReference>
<name>A0A3S4QVP5_STUST</name>
<dbReference type="AlphaFoldDB" id="A0A3S4QVP5"/>
<dbReference type="InterPro" id="IPR050767">
    <property type="entry name" value="Sel1_AlgK"/>
</dbReference>
<dbReference type="RefSeq" id="WP_014596209.1">
    <property type="nucleotide sequence ID" value="NZ_AP024722.1"/>
</dbReference>
<dbReference type="InterPro" id="IPR011990">
    <property type="entry name" value="TPR-like_helical_dom_sf"/>
</dbReference>
<dbReference type="PANTHER" id="PTHR11102:SF160">
    <property type="entry name" value="ERAD-ASSOCIATED E3 UBIQUITIN-PROTEIN LIGASE COMPONENT HRD3"/>
    <property type="match status" value="1"/>
</dbReference>
<proteinExistence type="predicted"/>
<dbReference type="GeneID" id="66820529"/>
<protein>
    <submittedName>
        <fullName evidence="1">Sel1 repeat family protein</fullName>
    </submittedName>
</protein>
<reference evidence="1" key="1">
    <citation type="submission" date="2022-09" db="EMBL/GenBank/DDBJ databases">
        <title>Intensive care unit water sources are persistently colonized with multi-drug resistant bacteria and are the site of extensive horizontal gene transfer of antibiotic resistance genes.</title>
        <authorList>
            <person name="Diorio-Toth L."/>
        </authorList>
    </citation>
    <scope>NUCLEOTIDE SEQUENCE</scope>
    <source>
        <strain evidence="1">GD04147</strain>
    </source>
</reference>
<organism evidence="1 2">
    <name type="scientific">Stutzerimonas stutzeri</name>
    <name type="common">Pseudomonas stutzeri</name>
    <dbReference type="NCBI Taxonomy" id="316"/>
    <lineage>
        <taxon>Bacteria</taxon>
        <taxon>Pseudomonadati</taxon>
        <taxon>Pseudomonadota</taxon>
        <taxon>Gammaproteobacteria</taxon>
        <taxon>Pseudomonadales</taxon>
        <taxon>Pseudomonadaceae</taxon>
        <taxon>Stutzerimonas</taxon>
    </lineage>
</organism>
<dbReference type="EMBL" id="JAODZE010000026">
    <property type="protein sequence ID" value="MDH0148340.1"/>
    <property type="molecule type" value="Genomic_DNA"/>
</dbReference>
<dbReference type="Proteomes" id="UP001158076">
    <property type="component" value="Unassembled WGS sequence"/>
</dbReference>
<gene>
    <name evidence="1" type="ORF">N7335_18265</name>
</gene>
<accession>A0A3S4QVP5</accession>
<dbReference type="SUPFAM" id="SSF81901">
    <property type="entry name" value="HCP-like"/>
    <property type="match status" value="1"/>
</dbReference>
<evidence type="ECO:0000313" key="1">
    <source>
        <dbReference type="EMBL" id="MDH0148340.1"/>
    </source>
</evidence>
<dbReference type="PANTHER" id="PTHR11102">
    <property type="entry name" value="SEL-1-LIKE PROTEIN"/>
    <property type="match status" value="1"/>
</dbReference>
<sequence length="155" mass="17106">MLGRLRARLGYFTARKLMKSHRAVQQPKLWRWMEGQFARMAAQGDVEAQCFYGHILYFRGLGHGAKREGVRLLRLAATAGDVKAAYQMGVISLSEDASHGPDGSEAARWWAQAAEAGHPLAAVRLEQLYRAGGHGLAADTRQADRYKEKAAQLGL</sequence>
<evidence type="ECO:0000313" key="2">
    <source>
        <dbReference type="Proteomes" id="UP001158076"/>
    </source>
</evidence>
<dbReference type="Gene3D" id="1.25.40.10">
    <property type="entry name" value="Tetratricopeptide repeat domain"/>
    <property type="match status" value="1"/>
</dbReference>